<dbReference type="Proteomes" id="UP001293593">
    <property type="component" value="Unassembled WGS sequence"/>
</dbReference>
<comment type="caution">
    <text evidence="3">The sequence shown here is derived from an EMBL/GenBank/DDBJ whole genome shotgun (WGS) entry which is preliminary data.</text>
</comment>
<keyword evidence="4" id="KW-1185">Reference proteome</keyword>
<dbReference type="Gene3D" id="3.40.50.2000">
    <property type="entry name" value="Glycogen Phosphorylase B"/>
    <property type="match status" value="2"/>
</dbReference>
<dbReference type="EMBL" id="JAWXYG010000002">
    <property type="protein sequence ID" value="KAK4281553.1"/>
    <property type="molecule type" value="Genomic_DNA"/>
</dbReference>
<evidence type="ECO:0000313" key="3">
    <source>
        <dbReference type="EMBL" id="KAK4281553.1"/>
    </source>
</evidence>
<comment type="similarity">
    <text evidence="1">Belongs to the UDP-glycosyltransferase family.</text>
</comment>
<organism evidence="3 4">
    <name type="scientific">Acacia crassicarpa</name>
    <name type="common">northern wattle</name>
    <dbReference type="NCBI Taxonomy" id="499986"/>
    <lineage>
        <taxon>Eukaryota</taxon>
        <taxon>Viridiplantae</taxon>
        <taxon>Streptophyta</taxon>
        <taxon>Embryophyta</taxon>
        <taxon>Tracheophyta</taxon>
        <taxon>Spermatophyta</taxon>
        <taxon>Magnoliopsida</taxon>
        <taxon>eudicotyledons</taxon>
        <taxon>Gunneridae</taxon>
        <taxon>Pentapetalae</taxon>
        <taxon>rosids</taxon>
        <taxon>fabids</taxon>
        <taxon>Fabales</taxon>
        <taxon>Fabaceae</taxon>
        <taxon>Caesalpinioideae</taxon>
        <taxon>mimosoid clade</taxon>
        <taxon>Acacieae</taxon>
        <taxon>Acacia</taxon>
    </lineage>
</organism>
<evidence type="ECO:0000256" key="2">
    <source>
        <dbReference type="ARBA" id="ARBA00022676"/>
    </source>
</evidence>
<dbReference type="SUPFAM" id="SSF53756">
    <property type="entry name" value="UDP-Glycosyltransferase/glycogen phosphorylase"/>
    <property type="match status" value="1"/>
</dbReference>
<keyword evidence="2" id="KW-0328">Glycosyltransferase</keyword>
<sequence length="150" mass="17271">MVEAEMAVYGVIVNSFQELEPAYATEYKKTRKDKLWCVGPVSLSNEDELDKAHRGNKASIDENECMVWLDLQKPRSVIYVCLGSMCNLTPLQLKELGLALEASNMPFIWVIRAGSHSEELYKWIKEDEFEERTKGRSLLIRGWAPQVWQC</sequence>
<dbReference type="GO" id="GO:0035251">
    <property type="term" value="F:UDP-glucosyltransferase activity"/>
    <property type="evidence" value="ECO:0007669"/>
    <property type="project" value="TreeGrafter"/>
</dbReference>
<dbReference type="PANTHER" id="PTHR48047:SF229">
    <property type="entry name" value="UDP-GLYCOSYLTRANSFERASE 73C3-RELATED"/>
    <property type="match status" value="1"/>
</dbReference>
<name>A0AAE1TE01_9FABA</name>
<keyword evidence="2" id="KW-0808">Transferase</keyword>
<accession>A0AAE1TE01</accession>
<dbReference type="PANTHER" id="PTHR48047">
    <property type="entry name" value="GLYCOSYLTRANSFERASE"/>
    <property type="match status" value="1"/>
</dbReference>
<evidence type="ECO:0000256" key="1">
    <source>
        <dbReference type="ARBA" id="ARBA00009995"/>
    </source>
</evidence>
<protein>
    <submittedName>
        <fullName evidence="3">Uncharacterized protein</fullName>
    </submittedName>
</protein>
<proteinExistence type="inferred from homology"/>
<evidence type="ECO:0000313" key="4">
    <source>
        <dbReference type="Proteomes" id="UP001293593"/>
    </source>
</evidence>
<dbReference type="AlphaFoldDB" id="A0AAE1TE01"/>
<gene>
    <name evidence="3" type="ORF">QN277_013031</name>
</gene>
<reference evidence="3" key="1">
    <citation type="submission" date="2023-10" db="EMBL/GenBank/DDBJ databases">
        <title>Chromosome-level genome of the transformable northern wattle, Acacia crassicarpa.</title>
        <authorList>
            <person name="Massaro I."/>
            <person name="Sinha N.R."/>
            <person name="Poethig S."/>
            <person name="Leichty A.R."/>
        </authorList>
    </citation>
    <scope>NUCLEOTIDE SEQUENCE</scope>
    <source>
        <strain evidence="3">Acra3RX</strain>
        <tissue evidence="3">Leaf</tissue>
    </source>
</reference>